<gene>
    <name evidence="1" type="ORF">POM88_036460</name>
</gene>
<reference evidence="1" key="1">
    <citation type="submission" date="2023-02" db="EMBL/GenBank/DDBJ databases">
        <title>Genome of toxic invasive species Heracleum sosnowskyi carries increased number of genes despite the absence of recent whole-genome duplications.</title>
        <authorList>
            <person name="Schelkunov M."/>
            <person name="Shtratnikova V."/>
            <person name="Makarenko M."/>
            <person name="Klepikova A."/>
            <person name="Omelchenko D."/>
            <person name="Novikova G."/>
            <person name="Obukhova E."/>
            <person name="Bogdanov V."/>
            <person name="Penin A."/>
            <person name="Logacheva M."/>
        </authorList>
    </citation>
    <scope>NUCLEOTIDE SEQUENCE</scope>
    <source>
        <strain evidence="1">Hsosn_3</strain>
        <tissue evidence="1">Leaf</tissue>
    </source>
</reference>
<comment type="caution">
    <text evidence="1">The sequence shown here is derived from an EMBL/GenBank/DDBJ whole genome shotgun (WGS) entry which is preliminary data.</text>
</comment>
<dbReference type="EMBL" id="JAUIZM010000008">
    <property type="protein sequence ID" value="KAK1370368.1"/>
    <property type="molecule type" value="Genomic_DNA"/>
</dbReference>
<accession>A0AAD8MFN7</accession>
<dbReference type="AlphaFoldDB" id="A0AAD8MFN7"/>
<reference evidence="1" key="2">
    <citation type="submission" date="2023-05" db="EMBL/GenBank/DDBJ databases">
        <authorList>
            <person name="Schelkunov M.I."/>
        </authorList>
    </citation>
    <scope>NUCLEOTIDE SEQUENCE</scope>
    <source>
        <strain evidence="1">Hsosn_3</strain>
        <tissue evidence="1">Leaf</tissue>
    </source>
</reference>
<organism evidence="1 2">
    <name type="scientific">Heracleum sosnowskyi</name>
    <dbReference type="NCBI Taxonomy" id="360622"/>
    <lineage>
        <taxon>Eukaryota</taxon>
        <taxon>Viridiplantae</taxon>
        <taxon>Streptophyta</taxon>
        <taxon>Embryophyta</taxon>
        <taxon>Tracheophyta</taxon>
        <taxon>Spermatophyta</taxon>
        <taxon>Magnoliopsida</taxon>
        <taxon>eudicotyledons</taxon>
        <taxon>Gunneridae</taxon>
        <taxon>Pentapetalae</taxon>
        <taxon>asterids</taxon>
        <taxon>campanulids</taxon>
        <taxon>Apiales</taxon>
        <taxon>Apiaceae</taxon>
        <taxon>Apioideae</taxon>
        <taxon>apioid superclade</taxon>
        <taxon>Tordylieae</taxon>
        <taxon>Tordyliinae</taxon>
        <taxon>Heracleum</taxon>
    </lineage>
</organism>
<dbReference type="Proteomes" id="UP001237642">
    <property type="component" value="Unassembled WGS sequence"/>
</dbReference>
<proteinExistence type="predicted"/>
<sequence length="136" mass="15645">MEALKEKSGFRFWKGRKSGKFSREKIVHTETRVHNDVFSVVLDGREVVSYQKNDEGEVVRMKILVKKKENLEKVVEAMSANTGKSSDIASILSSSLYLEERINAMKRRRISRATSVKLSCHRSSWRPALYTIPELN</sequence>
<evidence type="ECO:0000313" key="2">
    <source>
        <dbReference type="Proteomes" id="UP001237642"/>
    </source>
</evidence>
<name>A0AAD8MFN7_9APIA</name>
<evidence type="ECO:0000313" key="1">
    <source>
        <dbReference type="EMBL" id="KAK1370368.1"/>
    </source>
</evidence>
<keyword evidence="2" id="KW-1185">Reference proteome</keyword>
<protein>
    <submittedName>
        <fullName evidence="1">Uncharacterized protein</fullName>
    </submittedName>
</protein>